<proteinExistence type="predicted"/>
<dbReference type="AlphaFoldDB" id="A0A9D4NU49"/>
<sequence>MQIDGNQILNEQPKLNDKSNINRVITEPINMDMNETDLVKYLAKIPSADPNCPSIAKTIKYDYDDVDNNGPISNNDDINNNNNKSNKKNPSINTRLRYIQNIGDEDERNRILIARLLAELSYEKNKNKMALKSTMDTVDDDDDDDDQNNNNQWFTE</sequence>
<name>A0A9D4NU49_DERFA</name>
<feature type="region of interest" description="Disordered" evidence="1">
    <location>
        <begin position="134"/>
        <end position="156"/>
    </location>
</feature>
<protein>
    <submittedName>
        <fullName evidence="2">Uncharacterized protein</fullName>
    </submittedName>
</protein>
<accession>A0A9D4NU49</accession>
<evidence type="ECO:0000256" key="1">
    <source>
        <dbReference type="SAM" id="MobiDB-lite"/>
    </source>
</evidence>
<evidence type="ECO:0000313" key="2">
    <source>
        <dbReference type="EMBL" id="KAH7638162.1"/>
    </source>
</evidence>
<comment type="caution">
    <text evidence="2">The sequence shown here is derived from an EMBL/GenBank/DDBJ whole genome shotgun (WGS) entry which is preliminary data.</text>
</comment>
<reference evidence="2" key="2">
    <citation type="journal article" date="2021" name="World Allergy Organ. J.">
        <title>Chromosome-level assembly of Dermatophagoides farinae genome and transcriptome reveals two novel allergens Der f 37 and Der f 39.</title>
        <authorList>
            <person name="Chen J."/>
            <person name="Cai Z."/>
            <person name="Fan D."/>
            <person name="Hu J."/>
            <person name="Hou Y."/>
            <person name="He Y."/>
            <person name="Zhang Z."/>
            <person name="Zhao Z."/>
            <person name="Gao P."/>
            <person name="Hu W."/>
            <person name="Sun J."/>
            <person name="Li J."/>
            <person name="Ji K."/>
        </authorList>
    </citation>
    <scope>NUCLEOTIDE SEQUENCE</scope>
    <source>
        <strain evidence="2">JKM2019</strain>
    </source>
</reference>
<feature type="compositionally biased region" description="Low complexity" evidence="1">
    <location>
        <begin position="68"/>
        <end position="90"/>
    </location>
</feature>
<reference evidence="2" key="1">
    <citation type="submission" date="2020-06" db="EMBL/GenBank/DDBJ databases">
        <authorList>
            <person name="Ji K."/>
            <person name="Li J."/>
        </authorList>
    </citation>
    <scope>NUCLEOTIDE SEQUENCE</scope>
    <source>
        <strain evidence="2">JKM2019</strain>
        <tissue evidence="2">Whole body</tissue>
    </source>
</reference>
<dbReference type="Proteomes" id="UP000828236">
    <property type="component" value="Unassembled WGS sequence"/>
</dbReference>
<gene>
    <name evidence="2" type="ORF">HUG17_9267</name>
</gene>
<organism evidence="2">
    <name type="scientific">Dermatophagoides farinae</name>
    <name type="common">American house dust mite</name>
    <dbReference type="NCBI Taxonomy" id="6954"/>
    <lineage>
        <taxon>Eukaryota</taxon>
        <taxon>Metazoa</taxon>
        <taxon>Ecdysozoa</taxon>
        <taxon>Arthropoda</taxon>
        <taxon>Chelicerata</taxon>
        <taxon>Arachnida</taxon>
        <taxon>Acari</taxon>
        <taxon>Acariformes</taxon>
        <taxon>Sarcoptiformes</taxon>
        <taxon>Astigmata</taxon>
        <taxon>Psoroptidia</taxon>
        <taxon>Analgoidea</taxon>
        <taxon>Pyroglyphidae</taxon>
        <taxon>Dermatophagoidinae</taxon>
        <taxon>Dermatophagoides</taxon>
    </lineage>
</organism>
<dbReference type="EMBL" id="SDOV01000008">
    <property type="protein sequence ID" value="KAH7638162.1"/>
    <property type="molecule type" value="Genomic_DNA"/>
</dbReference>
<feature type="region of interest" description="Disordered" evidence="1">
    <location>
        <begin position="67"/>
        <end position="90"/>
    </location>
</feature>
<feature type="compositionally biased region" description="Acidic residues" evidence="1">
    <location>
        <begin position="137"/>
        <end position="147"/>
    </location>
</feature>